<gene>
    <name evidence="2" type="ORF">PCOR1329_LOCUS40225</name>
</gene>
<comment type="caution">
    <text evidence="2">The sequence shown here is derived from an EMBL/GenBank/DDBJ whole genome shotgun (WGS) entry which is preliminary data.</text>
</comment>
<feature type="coiled-coil region" evidence="1">
    <location>
        <begin position="15"/>
        <end position="49"/>
    </location>
</feature>
<name>A0ABN9TLG5_9DINO</name>
<sequence length="174" mass="19076">VLKGINERKPALTCHATLGLKLTRAQQKLATLESEVAEHRAAVAAQEALSATREKAAAAKVETDACKLEPQSTMQPALLEFSPEALAEAPIEVQQLAQSEAFTKYKELLAQQEIDVDLEEQDILRLLATAWRERASQFLEGIQADFDEAVAAGDKASRSLGMNGPRKHFRDRPV</sequence>
<evidence type="ECO:0000313" key="2">
    <source>
        <dbReference type="EMBL" id="CAK0846828.1"/>
    </source>
</evidence>
<dbReference type="Proteomes" id="UP001189429">
    <property type="component" value="Unassembled WGS sequence"/>
</dbReference>
<keyword evidence="1" id="KW-0175">Coiled coil</keyword>
<accession>A0ABN9TLG5</accession>
<evidence type="ECO:0000256" key="1">
    <source>
        <dbReference type="SAM" id="Coils"/>
    </source>
</evidence>
<proteinExistence type="predicted"/>
<dbReference type="EMBL" id="CAUYUJ010014849">
    <property type="protein sequence ID" value="CAK0846828.1"/>
    <property type="molecule type" value="Genomic_DNA"/>
</dbReference>
<organism evidence="2 3">
    <name type="scientific">Prorocentrum cordatum</name>
    <dbReference type="NCBI Taxonomy" id="2364126"/>
    <lineage>
        <taxon>Eukaryota</taxon>
        <taxon>Sar</taxon>
        <taxon>Alveolata</taxon>
        <taxon>Dinophyceae</taxon>
        <taxon>Prorocentrales</taxon>
        <taxon>Prorocentraceae</taxon>
        <taxon>Prorocentrum</taxon>
    </lineage>
</organism>
<feature type="non-terminal residue" evidence="2">
    <location>
        <position position="1"/>
    </location>
</feature>
<keyword evidence="3" id="KW-1185">Reference proteome</keyword>
<protein>
    <submittedName>
        <fullName evidence="2">Uncharacterized protein</fullName>
    </submittedName>
</protein>
<reference evidence="2" key="1">
    <citation type="submission" date="2023-10" db="EMBL/GenBank/DDBJ databases">
        <authorList>
            <person name="Chen Y."/>
            <person name="Shah S."/>
            <person name="Dougan E. K."/>
            <person name="Thang M."/>
            <person name="Chan C."/>
        </authorList>
    </citation>
    <scope>NUCLEOTIDE SEQUENCE [LARGE SCALE GENOMIC DNA]</scope>
</reference>
<evidence type="ECO:0000313" key="3">
    <source>
        <dbReference type="Proteomes" id="UP001189429"/>
    </source>
</evidence>